<evidence type="ECO:0000256" key="9">
    <source>
        <dbReference type="ARBA" id="ARBA00046278"/>
    </source>
</evidence>
<dbReference type="SMART" id="SM01270">
    <property type="entry name" value="Longin"/>
    <property type="match status" value="1"/>
</dbReference>
<dbReference type="CDD" id="cd15843">
    <property type="entry name" value="R-SNARE"/>
    <property type="match status" value="1"/>
</dbReference>
<feature type="domain" description="V-SNARE coiled-coil homology" evidence="12">
    <location>
        <begin position="126"/>
        <end position="186"/>
    </location>
</feature>
<dbReference type="Pfam" id="PF00957">
    <property type="entry name" value="Synaptobrevin"/>
    <property type="match status" value="1"/>
</dbReference>
<keyword evidence="5" id="KW-0564">Palmitate</keyword>
<evidence type="ECO:0000259" key="11">
    <source>
        <dbReference type="PROSITE" id="PS50859"/>
    </source>
</evidence>
<evidence type="ECO:0000256" key="10">
    <source>
        <dbReference type="PROSITE-ProRule" id="PRU00290"/>
    </source>
</evidence>
<dbReference type="Gene3D" id="3.30.450.50">
    <property type="entry name" value="Longin domain"/>
    <property type="match status" value="1"/>
</dbReference>
<dbReference type="Pfam" id="PF13774">
    <property type="entry name" value="Longin"/>
    <property type="match status" value="1"/>
</dbReference>
<protein>
    <submittedName>
        <fullName evidence="13">Uncharacterized protein</fullName>
    </submittedName>
</protein>
<dbReference type="InterPro" id="IPR011012">
    <property type="entry name" value="Longin-like_dom_sf"/>
</dbReference>
<keyword evidence="8" id="KW-0968">Cytoplasmic vesicle</keyword>
<dbReference type="GO" id="GO:0006888">
    <property type="term" value="P:endoplasmic reticulum to Golgi vesicle-mediated transport"/>
    <property type="evidence" value="ECO:0007669"/>
    <property type="project" value="TreeGrafter"/>
</dbReference>
<keyword evidence="7" id="KW-0636">Prenylation</keyword>
<name>A0AAN7YWZ9_9MYCE</name>
<evidence type="ECO:0000256" key="4">
    <source>
        <dbReference type="ARBA" id="ARBA00023136"/>
    </source>
</evidence>
<dbReference type="GO" id="GO:0030659">
    <property type="term" value="C:cytoplasmic vesicle membrane"/>
    <property type="evidence" value="ECO:0007669"/>
    <property type="project" value="UniProtKB-SubCell"/>
</dbReference>
<dbReference type="EMBL" id="JAVFKY010000001">
    <property type="protein sequence ID" value="KAK5581841.1"/>
    <property type="molecule type" value="Genomic_DNA"/>
</dbReference>
<dbReference type="PROSITE" id="PS50859">
    <property type="entry name" value="LONGIN"/>
    <property type="match status" value="1"/>
</dbReference>
<evidence type="ECO:0000313" key="14">
    <source>
        <dbReference type="Proteomes" id="UP001344447"/>
    </source>
</evidence>
<dbReference type="Gene3D" id="1.20.5.110">
    <property type="match status" value="1"/>
</dbReference>
<evidence type="ECO:0000256" key="6">
    <source>
        <dbReference type="ARBA" id="ARBA00023288"/>
    </source>
</evidence>
<dbReference type="PROSITE" id="PS50892">
    <property type="entry name" value="V_SNARE"/>
    <property type="match status" value="1"/>
</dbReference>
<evidence type="ECO:0000256" key="2">
    <source>
        <dbReference type="ARBA" id="ARBA00008025"/>
    </source>
</evidence>
<evidence type="ECO:0000256" key="7">
    <source>
        <dbReference type="ARBA" id="ARBA00023289"/>
    </source>
</evidence>
<sequence length="187" mass="21115">MKLVAMVLAKRKGDLIEIACDLSQFGFFEKGTVKEVIIAASKIFINKFDPNTRHSVPYEDYICFIDVRNEFGGVVFTDKEYPERVAAKLLSEMMNGYTKKTQGIIGAPYPELQGIFKNSDPKANDKILEVQNQVNEVTSVMHKNIDVALGNTEKMENLLETSDDLSARSKLFLKQAKKANRRCCIIQ</sequence>
<comment type="caution">
    <text evidence="13">The sequence shown here is derived from an EMBL/GenBank/DDBJ whole genome shotgun (WGS) entry which is preliminary data.</text>
</comment>
<dbReference type="PANTHER" id="PTHR45806">
    <property type="entry name" value="SYNAPTOBREVIN HOMOLOG YKT6"/>
    <property type="match status" value="1"/>
</dbReference>
<keyword evidence="3" id="KW-0488">Methylation</keyword>
<keyword evidence="14" id="KW-1185">Reference proteome</keyword>
<evidence type="ECO:0000256" key="5">
    <source>
        <dbReference type="ARBA" id="ARBA00023139"/>
    </source>
</evidence>
<keyword evidence="4" id="KW-0472">Membrane</keyword>
<proteinExistence type="inferred from homology"/>
<keyword evidence="6" id="KW-0449">Lipoprotein</keyword>
<keyword evidence="10" id="KW-0175">Coiled coil</keyword>
<comment type="similarity">
    <text evidence="2">Belongs to the synaptobrevin family.</text>
</comment>
<dbReference type="InterPro" id="IPR010908">
    <property type="entry name" value="Longin_dom"/>
</dbReference>
<reference evidence="13 14" key="1">
    <citation type="submission" date="2023-11" db="EMBL/GenBank/DDBJ databases">
        <title>Dfirmibasis_genome.</title>
        <authorList>
            <person name="Edelbroek B."/>
            <person name="Kjellin J."/>
            <person name="Jerlstrom-Hultqvist J."/>
            <person name="Soderbom F."/>
        </authorList>
    </citation>
    <scope>NUCLEOTIDE SEQUENCE [LARGE SCALE GENOMIC DNA]</scope>
    <source>
        <strain evidence="13 14">TNS-C-14</strain>
    </source>
</reference>
<evidence type="ECO:0000256" key="1">
    <source>
        <dbReference type="ARBA" id="ARBA00004156"/>
    </source>
</evidence>
<gene>
    <name evidence="13" type="ORF">RB653_003421</name>
</gene>
<comment type="subcellular location">
    <subcellularLocation>
        <location evidence="1">Cytoplasmic vesicle membrane</location>
    </subcellularLocation>
    <subcellularLocation>
        <location evidence="9">Endomembrane system</location>
        <topology evidence="9">Lipid-anchor</topology>
        <orientation evidence="9">Cytoplasmic side</orientation>
    </subcellularLocation>
</comment>
<evidence type="ECO:0000256" key="3">
    <source>
        <dbReference type="ARBA" id="ARBA00022481"/>
    </source>
</evidence>
<evidence type="ECO:0000313" key="13">
    <source>
        <dbReference type="EMBL" id="KAK5581841.1"/>
    </source>
</evidence>
<evidence type="ECO:0000256" key="8">
    <source>
        <dbReference type="ARBA" id="ARBA00023329"/>
    </source>
</evidence>
<evidence type="ECO:0000259" key="12">
    <source>
        <dbReference type="PROSITE" id="PS50892"/>
    </source>
</evidence>
<dbReference type="SUPFAM" id="SSF64356">
    <property type="entry name" value="SNARE-like"/>
    <property type="match status" value="1"/>
</dbReference>
<dbReference type="SUPFAM" id="SSF58038">
    <property type="entry name" value="SNARE fusion complex"/>
    <property type="match status" value="1"/>
</dbReference>
<dbReference type="InterPro" id="IPR042855">
    <property type="entry name" value="V_SNARE_CC"/>
</dbReference>
<dbReference type="Proteomes" id="UP001344447">
    <property type="component" value="Unassembled WGS sequence"/>
</dbReference>
<dbReference type="GO" id="GO:0005484">
    <property type="term" value="F:SNAP receptor activity"/>
    <property type="evidence" value="ECO:0007669"/>
    <property type="project" value="TreeGrafter"/>
</dbReference>
<dbReference type="PANTHER" id="PTHR45806:SF1">
    <property type="entry name" value="SYNAPTOBREVIN HOMOLOG YKT6"/>
    <property type="match status" value="1"/>
</dbReference>
<dbReference type="GO" id="GO:0005794">
    <property type="term" value="C:Golgi apparatus"/>
    <property type="evidence" value="ECO:0007669"/>
    <property type="project" value="TreeGrafter"/>
</dbReference>
<dbReference type="AlphaFoldDB" id="A0AAN7YWZ9"/>
<dbReference type="CDD" id="cd14824">
    <property type="entry name" value="Longin"/>
    <property type="match status" value="1"/>
</dbReference>
<organism evidence="13 14">
    <name type="scientific">Dictyostelium firmibasis</name>
    <dbReference type="NCBI Taxonomy" id="79012"/>
    <lineage>
        <taxon>Eukaryota</taxon>
        <taxon>Amoebozoa</taxon>
        <taxon>Evosea</taxon>
        <taxon>Eumycetozoa</taxon>
        <taxon>Dictyostelia</taxon>
        <taxon>Dictyosteliales</taxon>
        <taxon>Dictyosteliaceae</taxon>
        <taxon>Dictyostelium</taxon>
    </lineage>
</organism>
<accession>A0AAN7YWZ9</accession>
<feature type="domain" description="Longin" evidence="11">
    <location>
        <begin position="7"/>
        <end position="100"/>
    </location>
</feature>